<name>A0ACB9YM45_9PEZI</name>
<proteinExistence type="predicted"/>
<comment type="caution">
    <text evidence="1">The sequence shown here is derived from an EMBL/GenBank/DDBJ whole genome shotgun (WGS) entry which is preliminary data.</text>
</comment>
<dbReference type="Proteomes" id="UP001497700">
    <property type="component" value="Unassembled WGS sequence"/>
</dbReference>
<protein>
    <submittedName>
        <fullName evidence="1">Uncharacterized protein</fullName>
    </submittedName>
</protein>
<gene>
    <name evidence="1" type="ORF">F4820DRAFT_465775</name>
</gene>
<reference evidence="1 2" key="1">
    <citation type="journal article" date="2022" name="New Phytol.">
        <title>Ecological generalism drives hyperdiversity of secondary metabolite gene clusters in xylarialean endophytes.</title>
        <authorList>
            <person name="Franco M.E.E."/>
            <person name="Wisecaver J.H."/>
            <person name="Arnold A.E."/>
            <person name="Ju Y.M."/>
            <person name="Slot J.C."/>
            <person name="Ahrendt S."/>
            <person name="Moore L.P."/>
            <person name="Eastman K.E."/>
            <person name="Scott K."/>
            <person name="Konkel Z."/>
            <person name="Mondo S.J."/>
            <person name="Kuo A."/>
            <person name="Hayes R.D."/>
            <person name="Haridas S."/>
            <person name="Andreopoulos B."/>
            <person name="Riley R."/>
            <person name="LaButti K."/>
            <person name="Pangilinan J."/>
            <person name="Lipzen A."/>
            <person name="Amirebrahimi M."/>
            <person name="Yan J."/>
            <person name="Adam C."/>
            <person name="Keymanesh K."/>
            <person name="Ng V."/>
            <person name="Louie K."/>
            <person name="Northen T."/>
            <person name="Drula E."/>
            <person name="Henrissat B."/>
            <person name="Hsieh H.M."/>
            <person name="Youens-Clark K."/>
            <person name="Lutzoni F."/>
            <person name="Miadlikowska J."/>
            <person name="Eastwood D.C."/>
            <person name="Hamelin R.C."/>
            <person name="Grigoriev I.V."/>
            <person name="U'Ren J.M."/>
        </authorList>
    </citation>
    <scope>NUCLEOTIDE SEQUENCE [LARGE SCALE GENOMIC DNA]</scope>
    <source>
        <strain evidence="1 2">CBS 119005</strain>
    </source>
</reference>
<accession>A0ACB9YM45</accession>
<dbReference type="EMBL" id="MU393589">
    <property type="protein sequence ID" value="KAI4860374.1"/>
    <property type="molecule type" value="Genomic_DNA"/>
</dbReference>
<sequence>MPPRRAQRAAQPNDDSDSDEGGVPEFDVPNDVQKIANEQPELPTMLKEARKFIRRNKPALKPEDLQRMLPKGDTDATWTAQDEQDLQQTWDNDPLKPHLLAERGNKHLAPLWRYTMRFMGMPVEEIVGPKFNLTYDNSTNEIIDINGEEVHHPHWSAKFCEKLLQLASHPMWLEQPGAMAVCMQYVVKCRTNDQRQMRWPKENHTSDKFFDVFQSVNETFQDGTKPVKKLHDEVDQRMGIPSPYSRLFKTIETLAFRPATGPLRAPAAIDSDVGTYAVSTEDLTRLMKALDQQTDAHGLPLHRQTTFTAAAAKAAKKSYDLPRAADLASAREQVLLGIRREQAKAARLAAQPAPQNQIDQPQPNPQQSGDEGGQQQGDSIPEFLNEGLDDMDDIPPQLDEEDPVLGLGDDLMDYSPQSPVVQQRPRVPGLGELGMRNLDEPGYEDHELSIEGNDDEGNLSFHERHQTRLTPARAFWPHERNIGDQYASKIGTLTKLNDTSPP</sequence>
<keyword evidence="2" id="KW-1185">Reference proteome</keyword>
<evidence type="ECO:0000313" key="2">
    <source>
        <dbReference type="Proteomes" id="UP001497700"/>
    </source>
</evidence>
<organism evidence="1 2">
    <name type="scientific">Hypoxylon rubiginosum</name>
    <dbReference type="NCBI Taxonomy" id="110542"/>
    <lineage>
        <taxon>Eukaryota</taxon>
        <taxon>Fungi</taxon>
        <taxon>Dikarya</taxon>
        <taxon>Ascomycota</taxon>
        <taxon>Pezizomycotina</taxon>
        <taxon>Sordariomycetes</taxon>
        <taxon>Xylariomycetidae</taxon>
        <taxon>Xylariales</taxon>
        <taxon>Hypoxylaceae</taxon>
        <taxon>Hypoxylon</taxon>
    </lineage>
</organism>
<evidence type="ECO:0000313" key="1">
    <source>
        <dbReference type="EMBL" id="KAI4860374.1"/>
    </source>
</evidence>